<feature type="compositionally biased region" description="Polar residues" evidence="5">
    <location>
        <begin position="649"/>
        <end position="661"/>
    </location>
</feature>
<accession>A0ABV2SNK3</accession>
<feature type="compositionally biased region" description="Pro residues" evidence="5">
    <location>
        <begin position="594"/>
        <end position="610"/>
    </location>
</feature>
<dbReference type="PRINTS" id="PR00700">
    <property type="entry name" value="PRTYPHPHTASE"/>
</dbReference>
<gene>
    <name evidence="8" type="ORF">V5J35_004121</name>
</gene>
<evidence type="ECO:0000259" key="7">
    <source>
        <dbReference type="PROSITE" id="PS50056"/>
    </source>
</evidence>
<dbReference type="RefSeq" id="WP_354008968.1">
    <property type="nucleotide sequence ID" value="NZ_JBEWTA010000001.1"/>
</dbReference>
<feature type="compositionally biased region" description="Basic and acidic residues" evidence="5">
    <location>
        <begin position="561"/>
        <end position="574"/>
    </location>
</feature>
<feature type="compositionally biased region" description="Polar residues" evidence="5">
    <location>
        <begin position="615"/>
        <end position="626"/>
    </location>
</feature>
<feature type="compositionally biased region" description="Polar residues" evidence="5">
    <location>
        <begin position="7"/>
        <end position="24"/>
    </location>
</feature>
<dbReference type="SUPFAM" id="SSF52799">
    <property type="entry name" value="(Phosphotyrosine protein) phosphatases II"/>
    <property type="match status" value="1"/>
</dbReference>
<evidence type="ECO:0000256" key="1">
    <source>
        <dbReference type="ARBA" id="ARBA00009580"/>
    </source>
</evidence>
<dbReference type="PROSITE" id="PS50056">
    <property type="entry name" value="TYR_PHOSPHATASE_2"/>
    <property type="match status" value="1"/>
</dbReference>
<reference evidence="8 9" key="1">
    <citation type="submission" date="2024-06" db="EMBL/GenBank/DDBJ databases">
        <title>Genomic Encyclopedia of Type Strains, Phase V (KMG-V): Genome sequencing to study the core and pangenomes of soil and plant-associated prokaryotes.</title>
        <authorList>
            <person name="Whitman W."/>
        </authorList>
    </citation>
    <scope>NUCLEOTIDE SEQUENCE [LARGE SCALE GENOMIC DNA]</scope>
    <source>
        <strain evidence="8 9">NE40</strain>
    </source>
</reference>
<keyword evidence="3" id="KW-0378">Hydrolase</keyword>
<feature type="domain" description="Tyrosine specific protein phosphatases" evidence="7">
    <location>
        <begin position="450"/>
        <end position="529"/>
    </location>
</feature>
<feature type="compositionally biased region" description="Polar residues" evidence="5">
    <location>
        <begin position="680"/>
        <end position="689"/>
    </location>
</feature>
<dbReference type="PANTHER" id="PTHR19134:SF562">
    <property type="entry name" value="PROTEIN-TYROSINE-PHOSPHATASE"/>
    <property type="match status" value="1"/>
</dbReference>
<dbReference type="InterPro" id="IPR029021">
    <property type="entry name" value="Prot-tyrosine_phosphatase-like"/>
</dbReference>
<feature type="compositionally biased region" description="Pro residues" evidence="5">
    <location>
        <begin position="630"/>
        <end position="646"/>
    </location>
</feature>
<feature type="region of interest" description="Disordered" evidence="5">
    <location>
        <begin position="1"/>
        <end position="44"/>
    </location>
</feature>
<keyword evidence="9" id="KW-1185">Reference proteome</keyword>
<dbReference type="SMART" id="SM00404">
    <property type="entry name" value="PTPc_motif"/>
    <property type="match status" value="1"/>
</dbReference>
<dbReference type="PROSITE" id="PS50055">
    <property type="entry name" value="TYR_PHOSPHATASE_PTP"/>
    <property type="match status" value="1"/>
</dbReference>
<evidence type="ECO:0000256" key="4">
    <source>
        <dbReference type="ARBA" id="ARBA00022912"/>
    </source>
</evidence>
<evidence type="ECO:0000259" key="6">
    <source>
        <dbReference type="PROSITE" id="PS50055"/>
    </source>
</evidence>
<comment type="caution">
    <text evidence="8">The sequence shown here is derived from an EMBL/GenBank/DDBJ whole genome shotgun (WGS) entry which is preliminary data.</text>
</comment>
<dbReference type="Gene3D" id="3.90.190.10">
    <property type="entry name" value="Protein tyrosine phosphatase superfamily"/>
    <property type="match status" value="1"/>
</dbReference>
<evidence type="ECO:0000313" key="8">
    <source>
        <dbReference type="EMBL" id="MET4758929.1"/>
    </source>
</evidence>
<feature type="region of interest" description="Disordered" evidence="5">
    <location>
        <begin position="256"/>
        <end position="301"/>
    </location>
</feature>
<dbReference type="InterPro" id="IPR000387">
    <property type="entry name" value="Tyr_Pase_dom"/>
</dbReference>
<dbReference type="InterPro" id="IPR000242">
    <property type="entry name" value="PTP_cat"/>
</dbReference>
<feature type="compositionally biased region" description="Basic and acidic residues" evidence="5">
    <location>
        <begin position="256"/>
        <end position="269"/>
    </location>
</feature>
<proteinExistence type="inferred from homology"/>
<name>A0ABV2SNK3_9GAMM</name>
<dbReference type="InterPro" id="IPR050348">
    <property type="entry name" value="Protein-Tyr_Phosphatase"/>
</dbReference>
<evidence type="ECO:0000313" key="9">
    <source>
        <dbReference type="Proteomes" id="UP001549366"/>
    </source>
</evidence>
<evidence type="ECO:0000256" key="3">
    <source>
        <dbReference type="ARBA" id="ARBA00022801"/>
    </source>
</evidence>
<feature type="region of interest" description="Disordered" evidence="5">
    <location>
        <begin position="56"/>
        <end position="110"/>
    </location>
</feature>
<keyword evidence="4" id="KW-0904">Protein phosphatase</keyword>
<dbReference type="CDD" id="cd00047">
    <property type="entry name" value="PTPc"/>
    <property type="match status" value="1"/>
</dbReference>
<dbReference type="SMART" id="SM00194">
    <property type="entry name" value="PTPc"/>
    <property type="match status" value="1"/>
</dbReference>
<organism evidence="8 9">
    <name type="scientific">Endozoicomonas lisbonensis</name>
    <dbReference type="NCBI Taxonomy" id="3120522"/>
    <lineage>
        <taxon>Bacteria</taxon>
        <taxon>Pseudomonadati</taxon>
        <taxon>Pseudomonadota</taxon>
        <taxon>Gammaproteobacteria</taxon>
        <taxon>Oceanospirillales</taxon>
        <taxon>Endozoicomonadaceae</taxon>
        <taxon>Endozoicomonas</taxon>
    </lineage>
</organism>
<sequence length="760" mass="84779">MNGFDPKSSNVSGQYPQQNQTQKADGSRKLTIQGKKTNVSRPRKWLNKLVSALFGKKIRHTPSPGNQPAKAKGTPIRERTASLAKTSDNPYIGRPLPPTPESAKPAKQTKVTDLPKIYSLDQFSENLENGIYAGPDNNTDRNLAKQHLRHLDRESFFSSSSYIKAYNELPDDIKTLVQEVRAEKEVTFALTQSAGPKQDRMIESFRNKLLERDDEHKDTVLKELDRQLGFSDRCSSAYKALDQIPHDLQEEFVDFKDPERPLTKQEKDVQTNYNNQRRKDPKLKNVFDPKNNPQHEQFGKQANPKYRDIPCDIESCAGRKGNYVHANYVRLSEDPDETPYIASQGPTEKNIHHFAHMINDTGSRVSVCLVSKNELDPENPTQRKRTVSLGPKEIGSEENYTGVKVKLADQHFLDGDKVRIDKLEIDGKTHFRVYDTGWEDHTSGTPSRLAALAVVVEQLKQEPELSGYEDSPMVVNCNAGVGRTGTFITLSKSTRDYLRDGTVNTDLDSSIHNARKTRKAFVQTPGQYNVLKALHKDLPSVLDPLIDAAGLKNQNTQSLPPEKKKGPAVEEKPKPQKQVSDTNANSGAEKTQTEPPPVPPRAPRVRPQPAPREQSSSTGANSGAEKTQTEPPPVPPHAPRVRPQPAPRKQSSSTGANSGAEKTQTTKKKAPAIAPKPNSRKPQTGLTASQLMSSFKSGYYHDQPDFWAAFERDLSTVGSSSQLTMLKNEFSEYAKSHPNDKDQTDYVQSLIKEQMDRLSG</sequence>
<evidence type="ECO:0000256" key="2">
    <source>
        <dbReference type="ARBA" id="ARBA00013064"/>
    </source>
</evidence>
<dbReference type="Proteomes" id="UP001549366">
    <property type="component" value="Unassembled WGS sequence"/>
</dbReference>
<feature type="region of interest" description="Disordered" evidence="5">
    <location>
        <begin position="552"/>
        <end position="689"/>
    </location>
</feature>
<evidence type="ECO:0000256" key="5">
    <source>
        <dbReference type="SAM" id="MobiDB-lite"/>
    </source>
</evidence>
<dbReference type="EMBL" id="JBEWTB010000002">
    <property type="protein sequence ID" value="MET4758929.1"/>
    <property type="molecule type" value="Genomic_DNA"/>
</dbReference>
<dbReference type="PANTHER" id="PTHR19134">
    <property type="entry name" value="RECEPTOR-TYPE TYROSINE-PROTEIN PHOSPHATASE"/>
    <property type="match status" value="1"/>
</dbReference>
<feature type="domain" description="Tyrosine-protein phosphatase" evidence="6">
    <location>
        <begin position="248"/>
        <end position="531"/>
    </location>
</feature>
<dbReference type="Pfam" id="PF00102">
    <property type="entry name" value="Y_phosphatase"/>
    <property type="match status" value="1"/>
</dbReference>
<dbReference type="InterPro" id="IPR003595">
    <property type="entry name" value="Tyr_Pase_cat"/>
</dbReference>
<comment type="similarity">
    <text evidence="1">Belongs to the protein-tyrosine phosphatase family.</text>
</comment>
<dbReference type="EC" id="3.1.3.48" evidence="2"/>
<feature type="compositionally biased region" description="Polar residues" evidence="5">
    <location>
        <begin position="577"/>
        <end position="590"/>
    </location>
</feature>
<protein>
    <recommendedName>
        <fullName evidence="2">protein-tyrosine-phosphatase</fullName>
        <ecNumber evidence="2">3.1.3.48</ecNumber>
    </recommendedName>
</protein>